<keyword evidence="1" id="KW-0472">Membrane</keyword>
<reference evidence="2" key="2">
    <citation type="submission" date="2021-04" db="EMBL/GenBank/DDBJ databases">
        <authorList>
            <person name="Gilroy R."/>
        </authorList>
    </citation>
    <scope>NUCLEOTIDE SEQUENCE</scope>
    <source>
        <strain evidence="2">ChiHjej9B8-13557</strain>
    </source>
</reference>
<sequence length="158" mass="17973">VTEMAKDIKNSQKDMQKDYITILGIFAAIILAFTGQFAFSSSILENIGSSTAYRLVLIALIIGLVFFNLIWVLIDFIREICGKDISTQPKRKWNWFTVVNIILVLGIIMTCISYKFDWFKKIEPNDDTSITATQTESIEIQDTEHILPSSPDESEIDQ</sequence>
<accession>A0A9D2S7M0</accession>
<reference evidence="2" key="1">
    <citation type="journal article" date="2021" name="PeerJ">
        <title>Extensive microbial diversity within the chicken gut microbiome revealed by metagenomics and culture.</title>
        <authorList>
            <person name="Gilroy R."/>
            <person name="Ravi A."/>
            <person name="Getino M."/>
            <person name="Pursley I."/>
            <person name="Horton D.L."/>
            <person name="Alikhan N.F."/>
            <person name="Baker D."/>
            <person name="Gharbi K."/>
            <person name="Hall N."/>
            <person name="Watson M."/>
            <person name="Adriaenssens E.M."/>
            <person name="Foster-Nyarko E."/>
            <person name="Jarju S."/>
            <person name="Secka A."/>
            <person name="Antonio M."/>
            <person name="Oren A."/>
            <person name="Chaudhuri R.R."/>
            <person name="La Ragione R."/>
            <person name="Hildebrand F."/>
            <person name="Pallen M.J."/>
        </authorList>
    </citation>
    <scope>NUCLEOTIDE SEQUENCE</scope>
    <source>
        <strain evidence="2">ChiHjej9B8-13557</strain>
    </source>
</reference>
<feature type="transmembrane region" description="Helical" evidence="1">
    <location>
        <begin position="51"/>
        <end position="74"/>
    </location>
</feature>
<evidence type="ECO:0000313" key="3">
    <source>
        <dbReference type="Proteomes" id="UP000824211"/>
    </source>
</evidence>
<gene>
    <name evidence="2" type="ORF">H9771_08395</name>
</gene>
<keyword evidence="1" id="KW-0812">Transmembrane</keyword>
<evidence type="ECO:0000313" key="2">
    <source>
        <dbReference type="EMBL" id="HJB59652.1"/>
    </source>
</evidence>
<evidence type="ECO:0000256" key="1">
    <source>
        <dbReference type="SAM" id="Phobius"/>
    </source>
</evidence>
<protein>
    <submittedName>
        <fullName evidence="2">Uncharacterized protein</fullName>
    </submittedName>
</protein>
<feature type="transmembrane region" description="Helical" evidence="1">
    <location>
        <begin position="20"/>
        <end position="39"/>
    </location>
</feature>
<organism evidence="2 3">
    <name type="scientific">Candidatus Faecalibacterium faecipullorum</name>
    <dbReference type="NCBI Taxonomy" id="2838578"/>
    <lineage>
        <taxon>Bacteria</taxon>
        <taxon>Bacillati</taxon>
        <taxon>Bacillota</taxon>
        <taxon>Clostridia</taxon>
        <taxon>Eubacteriales</taxon>
        <taxon>Oscillospiraceae</taxon>
        <taxon>Faecalibacterium</taxon>
    </lineage>
</organism>
<keyword evidence="1" id="KW-1133">Transmembrane helix</keyword>
<feature type="non-terminal residue" evidence="2">
    <location>
        <position position="1"/>
    </location>
</feature>
<comment type="caution">
    <text evidence="2">The sequence shown here is derived from an EMBL/GenBank/DDBJ whole genome shotgun (WGS) entry which is preliminary data.</text>
</comment>
<feature type="transmembrane region" description="Helical" evidence="1">
    <location>
        <begin position="95"/>
        <end position="116"/>
    </location>
</feature>
<dbReference type="AlphaFoldDB" id="A0A9D2S7M0"/>
<dbReference type="Proteomes" id="UP000824211">
    <property type="component" value="Unassembled WGS sequence"/>
</dbReference>
<dbReference type="EMBL" id="DWXX01000154">
    <property type="protein sequence ID" value="HJB59652.1"/>
    <property type="molecule type" value="Genomic_DNA"/>
</dbReference>
<name>A0A9D2S7M0_9FIRM</name>
<proteinExistence type="predicted"/>